<keyword evidence="3" id="KW-1185">Reference proteome</keyword>
<feature type="region of interest" description="Disordered" evidence="1">
    <location>
        <begin position="1"/>
        <end position="46"/>
    </location>
</feature>
<name>A0ABP0WKY1_9BRYO</name>
<dbReference type="EMBL" id="OZ020113">
    <property type="protein sequence ID" value="CAK9266037.1"/>
    <property type="molecule type" value="Genomic_DNA"/>
</dbReference>
<organism evidence="2 3">
    <name type="scientific">Sphagnum jensenii</name>
    <dbReference type="NCBI Taxonomy" id="128206"/>
    <lineage>
        <taxon>Eukaryota</taxon>
        <taxon>Viridiplantae</taxon>
        <taxon>Streptophyta</taxon>
        <taxon>Embryophyta</taxon>
        <taxon>Bryophyta</taxon>
        <taxon>Sphagnophytina</taxon>
        <taxon>Sphagnopsida</taxon>
        <taxon>Sphagnales</taxon>
        <taxon>Sphagnaceae</taxon>
        <taxon>Sphagnum</taxon>
    </lineage>
</organism>
<feature type="compositionally biased region" description="Basic and acidic residues" evidence="1">
    <location>
        <begin position="10"/>
        <end position="21"/>
    </location>
</feature>
<dbReference type="Proteomes" id="UP001497444">
    <property type="component" value="Chromosome 18"/>
</dbReference>
<proteinExistence type="predicted"/>
<accession>A0ABP0WKY1</accession>
<reference evidence="2" key="1">
    <citation type="submission" date="2024-02" db="EMBL/GenBank/DDBJ databases">
        <authorList>
            <consortium name="ELIXIR-Norway"/>
            <consortium name="Elixir Norway"/>
        </authorList>
    </citation>
    <scope>NUCLEOTIDE SEQUENCE</scope>
</reference>
<protein>
    <submittedName>
        <fullName evidence="2">Uncharacterized protein</fullName>
    </submittedName>
</protein>
<sequence length="87" mass="9437">MSAATTTDNTTERESKTEKTKRSGRCTGASAASGKNKASHDSEGRNCILPTQKCPMNDGISVILNGGIVYHELRMSYECEQQQAKLN</sequence>
<evidence type="ECO:0000313" key="3">
    <source>
        <dbReference type="Proteomes" id="UP001497444"/>
    </source>
</evidence>
<evidence type="ECO:0000313" key="2">
    <source>
        <dbReference type="EMBL" id="CAK9266037.1"/>
    </source>
</evidence>
<gene>
    <name evidence="2" type="ORF">CSSPJE1EN1_LOCUS11515</name>
</gene>
<evidence type="ECO:0000256" key="1">
    <source>
        <dbReference type="SAM" id="MobiDB-lite"/>
    </source>
</evidence>